<reference evidence="2 3" key="1">
    <citation type="journal article" date="2018" name="Nat. Ecol. Evol.">
        <title>Pezizomycetes genomes reveal the molecular basis of ectomycorrhizal truffle lifestyle.</title>
        <authorList>
            <person name="Murat C."/>
            <person name="Payen T."/>
            <person name="Noel B."/>
            <person name="Kuo A."/>
            <person name="Morin E."/>
            <person name="Chen J."/>
            <person name="Kohler A."/>
            <person name="Krizsan K."/>
            <person name="Balestrini R."/>
            <person name="Da Silva C."/>
            <person name="Montanini B."/>
            <person name="Hainaut M."/>
            <person name="Levati E."/>
            <person name="Barry K.W."/>
            <person name="Belfiori B."/>
            <person name="Cichocki N."/>
            <person name="Clum A."/>
            <person name="Dockter R.B."/>
            <person name="Fauchery L."/>
            <person name="Guy J."/>
            <person name="Iotti M."/>
            <person name="Le Tacon F."/>
            <person name="Lindquist E.A."/>
            <person name="Lipzen A."/>
            <person name="Malagnac F."/>
            <person name="Mello A."/>
            <person name="Molinier V."/>
            <person name="Miyauchi S."/>
            <person name="Poulain J."/>
            <person name="Riccioni C."/>
            <person name="Rubini A."/>
            <person name="Sitrit Y."/>
            <person name="Splivallo R."/>
            <person name="Traeger S."/>
            <person name="Wang M."/>
            <person name="Zifcakova L."/>
            <person name="Wipf D."/>
            <person name="Zambonelli A."/>
            <person name="Paolocci F."/>
            <person name="Nowrousian M."/>
            <person name="Ottonello S."/>
            <person name="Baldrian P."/>
            <person name="Spatafora J.W."/>
            <person name="Henrissat B."/>
            <person name="Nagy L.G."/>
            <person name="Aury J.M."/>
            <person name="Wincker P."/>
            <person name="Grigoriev I.V."/>
            <person name="Bonfante P."/>
            <person name="Martin F.M."/>
        </authorList>
    </citation>
    <scope>NUCLEOTIDE SEQUENCE [LARGE SCALE GENOMIC DNA]</scope>
    <source>
        <strain evidence="2 3">120613-1</strain>
    </source>
</reference>
<feature type="compositionally biased region" description="Polar residues" evidence="1">
    <location>
        <begin position="37"/>
        <end position="48"/>
    </location>
</feature>
<evidence type="ECO:0000256" key="1">
    <source>
        <dbReference type="SAM" id="MobiDB-lite"/>
    </source>
</evidence>
<organism evidence="2 3">
    <name type="scientific">Choiromyces venosus 120613-1</name>
    <dbReference type="NCBI Taxonomy" id="1336337"/>
    <lineage>
        <taxon>Eukaryota</taxon>
        <taxon>Fungi</taxon>
        <taxon>Dikarya</taxon>
        <taxon>Ascomycota</taxon>
        <taxon>Pezizomycotina</taxon>
        <taxon>Pezizomycetes</taxon>
        <taxon>Pezizales</taxon>
        <taxon>Tuberaceae</taxon>
        <taxon>Choiromyces</taxon>
    </lineage>
</organism>
<gene>
    <name evidence="2" type="ORF">L873DRAFT_1812080</name>
</gene>
<evidence type="ECO:0000313" key="2">
    <source>
        <dbReference type="EMBL" id="RPA95985.1"/>
    </source>
</evidence>
<protein>
    <submittedName>
        <fullName evidence="2">Uncharacterized protein</fullName>
    </submittedName>
</protein>
<name>A0A3N4JCL4_9PEZI</name>
<feature type="region of interest" description="Disordered" evidence="1">
    <location>
        <begin position="30"/>
        <end position="55"/>
    </location>
</feature>
<proteinExistence type="predicted"/>
<dbReference type="EMBL" id="ML120419">
    <property type="protein sequence ID" value="RPA95985.1"/>
    <property type="molecule type" value="Genomic_DNA"/>
</dbReference>
<sequence>MQLQALDIGVSVTEYRSFQHYNLTFLEFDPQKPKPHSANSRNRSSFRVTSHDHHSDHFSTTGIFYYHKDRLQKSPYPFL</sequence>
<keyword evidence="3" id="KW-1185">Reference proteome</keyword>
<accession>A0A3N4JCL4</accession>
<dbReference type="AlphaFoldDB" id="A0A3N4JCL4"/>
<dbReference type="Proteomes" id="UP000276215">
    <property type="component" value="Unassembled WGS sequence"/>
</dbReference>
<evidence type="ECO:0000313" key="3">
    <source>
        <dbReference type="Proteomes" id="UP000276215"/>
    </source>
</evidence>